<reference evidence="3 4" key="1">
    <citation type="submission" date="2016-02" db="EMBL/GenBank/DDBJ databases">
        <title>Genome analysis of coral dinoflagellate symbionts highlights evolutionary adaptations to a symbiotic lifestyle.</title>
        <authorList>
            <person name="Aranda M."/>
            <person name="Li Y."/>
            <person name="Liew Y.J."/>
            <person name="Baumgarten S."/>
            <person name="Simakov O."/>
            <person name="Wilson M."/>
            <person name="Piel J."/>
            <person name="Ashoor H."/>
            <person name="Bougouffa S."/>
            <person name="Bajic V.B."/>
            <person name="Ryu T."/>
            <person name="Ravasi T."/>
            <person name="Bayer T."/>
            <person name="Micklem G."/>
            <person name="Kim H."/>
            <person name="Bhak J."/>
            <person name="Lajeunesse T.C."/>
            <person name="Voolstra C.R."/>
        </authorList>
    </citation>
    <scope>NUCLEOTIDE SEQUENCE [LARGE SCALE GENOMIC DNA]</scope>
    <source>
        <strain evidence="3 4">CCMP2467</strain>
    </source>
</reference>
<accession>A0A1Q9C3A9</accession>
<organism evidence="3 4">
    <name type="scientific">Symbiodinium microadriaticum</name>
    <name type="common">Dinoflagellate</name>
    <name type="synonym">Zooxanthella microadriatica</name>
    <dbReference type="NCBI Taxonomy" id="2951"/>
    <lineage>
        <taxon>Eukaryota</taxon>
        <taxon>Sar</taxon>
        <taxon>Alveolata</taxon>
        <taxon>Dinophyceae</taxon>
        <taxon>Suessiales</taxon>
        <taxon>Symbiodiniaceae</taxon>
        <taxon>Symbiodinium</taxon>
    </lineage>
</organism>
<evidence type="ECO:0000256" key="2">
    <source>
        <dbReference type="SAM" id="SignalP"/>
    </source>
</evidence>
<feature type="region of interest" description="Disordered" evidence="1">
    <location>
        <begin position="625"/>
        <end position="644"/>
    </location>
</feature>
<evidence type="ECO:0000256" key="1">
    <source>
        <dbReference type="SAM" id="MobiDB-lite"/>
    </source>
</evidence>
<proteinExistence type="predicted"/>
<feature type="chain" id="PRO_5012344612" description="Reverse transcriptase domain-containing protein" evidence="2">
    <location>
        <begin position="29"/>
        <end position="1369"/>
    </location>
</feature>
<name>A0A1Q9C3A9_SYMMI</name>
<keyword evidence="2" id="KW-0732">Signal</keyword>
<dbReference type="SUPFAM" id="SSF56672">
    <property type="entry name" value="DNA/RNA polymerases"/>
    <property type="match status" value="1"/>
</dbReference>
<dbReference type="InterPro" id="IPR043502">
    <property type="entry name" value="DNA/RNA_pol_sf"/>
</dbReference>
<sequence length="1369" mass="152345">MPWRRVPWWCPVVFVVHLLSCTAPSAFAADKVELRARVSVKRTCLGGAQKDAPAWASMLPEARKSPELLETLATAVPALQLGGPDGPLSQAVEELAKGHAVLGAFGAERKTALLVLLASSGKGKSRFLYELNRLLQQQNRAICLPITFNGQQSLDFDIEAVESLTTQPRQRALVHVALRLLQATFEIDDLQVFAESFCRGLKAADVPLTASLLREVVAVCAKTRDSVENVTILVDESGRLPKLLNMQKGDGDEFSALRSLCAPASVKNLGFSVMVMQAGLGDFAEQTVSQRDVKVIVLPEQKIDDALQKWVLFEATSQESVRRWANLIAELCSDSLKKQAIDTELYKKLVLKPLVVPLARALEYLTEAVKKFEVSDTRPITTAPELSSRIRQAGRELRDSVDQSLNVRYDIVAQRLTPAVLAPAILPSHRLQVSLKQKIGGHRVSKLLSEAAYSNTLQKLRADAEFLPQIVPAFLRQAAQQQADLYYLQGWWEELDNVLKAQARGTADAGKLLDVGVRLWTYTILLALHRCELKLEDLTLADIFPNCTTHHGLEAADYKMQVPTAVTLKALKKPLNASTKILQFAIEKARLGTATVLGLADGQAGADSVAVLPLDDSEVLLLGLEPHGGDSNGGPDKRHAGHPQDKRSVFWQGLPSKIQEEKDVRFALLYITHDEIANKADVLEKKWNSTVLRLRDCNKSSRVVNLLLMDRHHLHSLGQVIDSVPVKQEAPAVRKKEVTPTVGRKEVPLVHWDEMTWLRPNAAPLRGVEFLEARAVEVERLQKEEQSEALAILCSALNLDQASMETVSPGQPFRLELMRALAKLIHDPDSDLPDMLAEGVHTGVFSEIKPSGLWPPAKLQPLSQSGLEICQGNWRPAKEDPETLTALLAEEEAAGWIQQVPGGLKAAKKRWPKGIAVGKLSLVKAEGRDPRLVLDSTICQVNPLCRIPEAVTMPTVQEVRRSFQPQDPRGAYISASIDFKADHKRVKVHDTEQGLLLFAFNGTLWRYVVCHFGAKFSAYWWQRVGGFITRILHASLAQHPHRAWLYVDDLLAALLRTSAHESLLILVLLLSSLGAPISWKKAYVKTASSMEVQLCLRTTMPQVQAFAYSEAYDLASRHSLIGGRMLPKPQDARKVELFYSAVGPPRHIRLHRLRWTSREFDPGLSLTLASRGFQNRLVSNQRLVKIVLGIFHRQCSRTLRQCLVAMAWKWHVLQANQMQMSTVTWPTGRKTKLLLHLVSTDPDDNLVFSLWQRRPTSVLPSDVMEAFLTATALHVKHPVRTLLTKTRANLIVQVFKWLRGPSGAPIDHLRWNESPVSMSRQKVGDADLLRWIFDPPVVSNNHSAVNARVHHVSSICQIARSLREGLQMR</sequence>
<comment type="caution">
    <text evidence="3">The sequence shown here is derived from an EMBL/GenBank/DDBJ whole genome shotgun (WGS) entry which is preliminary data.</text>
</comment>
<evidence type="ECO:0008006" key="5">
    <source>
        <dbReference type="Google" id="ProtNLM"/>
    </source>
</evidence>
<feature type="compositionally biased region" description="Basic and acidic residues" evidence="1">
    <location>
        <begin position="635"/>
        <end position="644"/>
    </location>
</feature>
<keyword evidence="4" id="KW-1185">Reference proteome</keyword>
<dbReference type="Proteomes" id="UP000186817">
    <property type="component" value="Unassembled WGS sequence"/>
</dbReference>
<feature type="signal peptide" evidence="2">
    <location>
        <begin position="1"/>
        <end position="28"/>
    </location>
</feature>
<evidence type="ECO:0000313" key="4">
    <source>
        <dbReference type="Proteomes" id="UP000186817"/>
    </source>
</evidence>
<evidence type="ECO:0000313" key="3">
    <source>
        <dbReference type="EMBL" id="OLP77400.1"/>
    </source>
</evidence>
<gene>
    <name evidence="3" type="ORF">AK812_SmicGene42544</name>
</gene>
<dbReference type="EMBL" id="LSRX01001775">
    <property type="protein sequence ID" value="OLP77400.1"/>
    <property type="molecule type" value="Genomic_DNA"/>
</dbReference>
<protein>
    <recommendedName>
        <fullName evidence="5">Reverse transcriptase domain-containing protein</fullName>
    </recommendedName>
</protein>